<evidence type="ECO:0000256" key="1">
    <source>
        <dbReference type="ARBA" id="ARBA00004141"/>
    </source>
</evidence>
<evidence type="ECO:0000256" key="4">
    <source>
        <dbReference type="ARBA" id="ARBA00023040"/>
    </source>
</evidence>
<keyword evidence="2 8" id="KW-0812">Transmembrane</keyword>
<proteinExistence type="predicted"/>
<accession>A0ABN8MF28</accession>
<dbReference type="InterPro" id="IPR000276">
    <property type="entry name" value="GPCR_Rhodpsn"/>
</dbReference>
<evidence type="ECO:0000259" key="9">
    <source>
        <dbReference type="PROSITE" id="PS50262"/>
    </source>
</evidence>
<keyword evidence="11" id="KW-1185">Reference proteome</keyword>
<dbReference type="PANTHER" id="PTHR24243">
    <property type="entry name" value="G-PROTEIN COUPLED RECEPTOR"/>
    <property type="match status" value="1"/>
</dbReference>
<feature type="transmembrane region" description="Helical" evidence="8">
    <location>
        <begin position="75"/>
        <end position="102"/>
    </location>
</feature>
<dbReference type="SUPFAM" id="SSF81321">
    <property type="entry name" value="Family A G protein-coupled receptor-like"/>
    <property type="match status" value="1"/>
</dbReference>
<dbReference type="PROSITE" id="PS50262">
    <property type="entry name" value="G_PROTEIN_RECEP_F1_2"/>
    <property type="match status" value="1"/>
</dbReference>
<evidence type="ECO:0000256" key="5">
    <source>
        <dbReference type="ARBA" id="ARBA00023136"/>
    </source>
</evidence>
<feature type="domain" description="G-protein coupled receptors family 1 profile" evidence="9">
    <location>
        <begin position="55"/>
        <end position="315"/>
    </location>
</feature>
<feature type="transmembrane region" description="Helical" evidence="8">
    <location>
        <begin position="215"/>
        <end position="237"/>
    </location>
</feature>
<feature type="transmembrane region" description="Helical" evidence="8">
    <location>
        <begin position="258"/>
        <end position="279"/>
    </location>
</feature>
<keyword evidence="4" id="KW-0297">G-protein coupled receptor</keyword>
<keyword evidence="6" id="KW-0675">Receptor</keyword>
<dbReference type="Pfam" id="PF00001">
    <property type="entry name" value="7tm_1"/>
    <property type="match status" value="1"/>
</dbReference>
<dbReference type="PANTHER" id="PTHR24243:SF208">
    <property type="entry name" value="PYROKININ-1 RECEPTOR"/>
    <property type="match status" value="1"/>
</dbReference>
<comment type="subcellular location">
    <subcellularLocation>
        <location evidence="1">Membrane</location>
        <topology evidence="1">Multi-pass membrane protein</topology>
    </subcellularLocation>
</comment>
<name>A0ABN8MF28_9CNID</name>
<sequence length="383" mass="43983">MDLKANTTNVSIQTLVNSTSNLNGSKTGLEESQPTAFTIAQVIAYYVMILLSLIGNTVVIKAVRRIRKKITRKVHYIFIVNLSVADLLFAVENIPLTYTYLLMNGAWKIEGLFGKILCRLDLFLSLILILTTNLTILAVAVEKFCGIFFPMRTFISRKRSYVIVMSTWVIGALYASPLLWSNFANLVLHPDGNFKCFFLCFQCEKVVQWFIVQTVLLATGFVTTLILYSAIGIKIWLGKTPGFRLDEVKRKGKEKKYRAIKMLAMLVVVFYISFIPFWIFQISIYFSFHESLGSNYGQISAFLMYCNGAINPLIYSVYNLDIRGEFKALLKCRRPIERPSSFTTFRTRRQTEEVQLRNLSRLQSPRKADEQMNSVYIARHFED</sequence>
<evidence type="ECO:0000256" key="7">
    <source>
        <dbReference type="ARBA" id="ARBA00023224"/>
    </source>
</evidence>
<dbReference type="Gene3D" id="1.20.1070.10">
    <property type="entry name" value="Rhodopsin 7-helix transmembrane proteins"/>
    <property type="match status" value="1"/>
</dbReference>
<keyword evidence="7" id="KW-0807">Transducer</keyword>
<feature type="transmembrane region" description="Helical" evidence="8">
    <location>
        <begin position="122"/>
        <end position="141"/>
    </location>
</feature>
<gene>
    <name evidence="10" type="ORF">PEVE_00029250</name>
</gene>
<feature type="transmembrane region" description="Helical" evidence="8">
    <location>
        <begin position="43"/>
        <end position="63"/>
    </location>
</feature>
<reference evidence="10 11" key="1">
    <citation type="submission" date="2022-05" db="EMBL/GenBank/DDBJ databases">
        <authorList>
            <consortium name="Genoscope - CEA"/>
            <person name="William W."/>
        </authorList>
    </citation>
    <scope>NUCLEOTIDE SEQUENCE [LARGE SCALE GENOMIC DNA]</scope>
</reference>
<organism evidence="10 11">
    <name type="scientific">Porites evermanni</name>
    <dbReference type="NCBI Taxonomy" id="104178"/>
    <lineage>
        <taxon>Eukaryota</taxon>
        <taxon>Metazoa</taxon>
        <taxon>Cnidaria</taxon>
        <taxon>Anthozoa</taxon>
        <taxon>Hexacorallia</taxon>
        <taxon>Scleractinia</taxon>
        <taxon>Fungiina</taxon>
        <taxon>Poritidae</taxon>
        <taxon>Porites</taxon>
    </lineage>
</organism>
<dbReference type="EMBL" id="CALNXI010000408">
    <property type="protein sequence ID" value="CAH3026509.1"/>
    <property type="molecule type" value="Genomic_DNA"/>
</dbReference>
<feature type="transmembrane region" description="Helical" evidence="8">
    <location>
        <begin position="161"/>
        <end position="180"/>
    </location>
</feature>
<evidence type="ECO:0000256" key="3">
    <source>
        <dbReference type="ARBA" id="ARBA00022989"/>
    </source>
</evidence>
<dbReference type="CDD" id="cd00637">
    <property type="entry name" value="7tm_classA_rhodopsin-like"/>
    <property type="match status" value="1"/>
</dbReference>
<dbReference type="PRINTS" id="PR00237">
    <property type="entry name" value="GPCRRHODOPSN"/>
</dbReference>
<evidence type="ECO:0000256" key="6">
    <source>
        <dbReference type="ARBA" id="ARBA00023170"/>
    </source>
</evidence>
<keyword evidence="3 8" id="KW-1133">Transmembrane helix</keyword>
<evidence type="ECO:0000256" key="2">
    <source>
        <dbReference type="ARBA" id="ARBA00022692"/>
    </source>
</evidence>
<evidence type="ECO:0000256" key="8">
    <source>
        <dbReference type="SAM" id="Phobius"/>
    </source>
</evidence>
<keyword evidence="5 8" id="KW-0472">Membrane</keyword>
<feature type="transmembrane region" description="Helical" evidence="8">
    <location>
        <begin position="299"/>
        <end position="318"/>
    </location>
</feature>
<comment type="caution">
    <text evidence="10">The sequence shown here is derived from an EMBL/GenBank/DDBJ whole genome shotgun (WGS) entry which is preliminary data.</text>
</comment>
<protein>
    <recommendedName>
        <fullName evidence="9">G-protein coupled receptors family 1 profile domain-containing protein</fullName>
    </recommendedName>
</protein>
<dbReference type="InterPro" id="IPR017452">
    <property type="entry name" value="GPCR_Rhodpsn_7TM"/>
</dbReference>
<evidence type="ECO:0000313" key="11">
    <source>
        <dbReference type="Proteomes" id="UP001159427"/>
    </source>
</evidence>
<dbReference type="Proteomes" id="UP001159427">
    <property type="component" value="Unassembled WGS sequence"/>
</dbReference>
<evidence type="ECO:0000313" key="10">
    <source>
        <dbReference type="EMBL" id="CAH3026509.1"/>
    </source>
</evidence>